<dbReference type="GO" id="GO:0071555">
    <property type="term" value="P:cell wall organization"/>
    <property type="evidence" value="ECO:0007669"/>
    <property type="project" value="UniProtKB-KW"/>
</dbReference>
<dbReference type="SUPFAM" id="SSF51445">
    <property type="entry name" value="(Trans)glycosidases"/>
    <property type="match status" value="1"/>
</dbReference>
<feature type="region of interest" description="Disordered" evidence="16">
    <location>
        <begin position="1"/>
        <end position="88"/>
    </location>
</feature>
<dbReference type="STRING" id="154538.A0A1M2V453"/>
<keyword evidence="10" id="KW-0326">Glycosidase</keyword>
<name>A0A1M2V453_TRAPU</name>
<dbReference type="OrthoDB" id="62120at2759"/>
<evidence type="ECO:0000313" key="19">
    <source>
        <dbReference type="EMBL" id="OJT02323.1"/>
    </source>
</evidence>
<dbReference type="GO" id="GO:0005886">
    <property type="term" value="C:plasma membrane"/>
    <property type="evidence" value="ECO:0007669"/>
    <property type="project" value="UniProtKB-SubCell"/>
</dbReference>
<feature type="domain" description="Glycoside hydrolase family 5" evidence="18">
    <location>
        <begin position="291"/>
        <end position="491"/>
    </location>
</feature>
<organism evidence="19 20">
    <name type="scientific">Trametes pubescens</name>
    <name type="common">White-rot fungus</name>
    <dbReference type="NCBI Taxonomy" id="154538"/>
    <lineage>
        <taxon>Eukaryota</taxon>
        <taxon>Fungi</taxon>
        <taxon>Dikarya</taxon>
        <taxon>Basidiomycota</taxon>
        <taxon>Agaricomycotina</taxon>
        <taxon>Agaricomycetes</taxon>
        <taxon>Polyporales</taxon>
        <taxon>Polyporaceae</taxon>
        <taxon>Trametes</taxon>
    </lineage>
</organism>
<evidence type="ECO:0000256" key="1">
    <source>
        <dbReference type="ARBA" id="ARBA00004401"/>
    </source>
</evidence>
<feature type="compositionally biased region" description="Low complexity" evidence="16">
    <location>
        <begin position="15"/>
        <end position="34"/>
    </location>
</feature>
<sequence length="763" mass="80719">MSAHLPAQDEPTPRSPFADSAAASASGGHSATPSLENATDRLDEPATPYGNPFSPPGTPGLRDSYVGGATPGASRPLLPEDPNRGSEALLGAGAGAVAFDEKAGTGVGGPARRRRLGLWLGVGAAAIVVVVLAVVLPVYFTVIKKHNSSSSGSKSGSGSGGSSGGSGTNPESPTGAITGGDGSTITMDGGTSFTYANQFGGFWVDDPTDPYNNSARAQSFTPALNEPWDYSTDQIRGVNLGGWLVLEPFIAPALFEKYQNVTPSPALPGGNVVDEWSLSVAMLNDTSEGGGIQQIEDHYATFITEQDFAQIAGAGLNWVRLPMPYWAIETWPGEPFLENAAWKYVLLAFKWARKYGLRIYLELHTVPGSQNGYNHSGRLGPVNFLNGFMGIANAQRTMDYVRYIAEFISQKEYQDVVPMFGVVNEPLLGIIGRDQLTRFYLQAHDMIRGITGIGNGAYIVIHDGFQGTGSWKDFLPGSDRIILDTHPYVAFGGDFNHPLDYWPQVGCVAYTNNQSQTDFGITLSGEFSGAINNCGKWVQNIGTDSTLADCDTWNDWQNWTQDMKTGIKNFVMSQMDGMHLPGYFYWTWKVGNSSVTGKVEAPFWSYKLGLDNGWIPTDPREALGLCQSLGFPQNVPWDGTYQSWQTGGAGAGTIAATAVASFSQYPPPEISNVSGEDAAQLPMFTATSAVPTLPTPTFSAATVTGGDGWADSKDTSLAAVQIAGCVYPNAWGPQPGSTAAVCGGATAVAPAAATPAPAVTTPA</sequence>
<comment type="subcellular location">
    <subcellularLocation>
        <location evidence="1">Cell membrane</location>
        <topology evidence="1">Single-pass type II membrane protein</topology>
    </subcellularLocation>
</comment>
<dbReference type="EMBL" id="MNAD01001676">
    <property type="protein sequence ID" value="OJT02323.1"/>
    <property type="molecule type" value="Genomic_DNA"/>
</dbReference>
<dbReference type="Gene3D" id="3.20.20.80">
    <property type="entry name" value="Glycosidases"/>
    <property type="match status" value="1"/>
</dbReference>
<reference evidence="19 20" key="1">
    <citation type="submission" date="2016-10" db="EMBL/GenBank/DDBJ databases">
        <title>Genome sequence of the basidiomycete white-rot fungus Trametes pubescens.</title>
        <authorList>
            <person name="Makela M.R."/>
            <person name="Granchi Z."/>
            <person name="Peng M."/>
            <person name="De Vries R.P."/>
            <person name="Grigoriev I."/>
            <person name="Riley R."/>
            <person name="Hilden K."/>
        </authorList>
    </citation>
    <scope>NUCLEOTIDE SEQUENCE [LARGE SCALE GENOMIC DNA]</scope>
    <source>
        <strain evidence="19 20">FBCC735</strain>
    </source>
</reference>
<dbReference type="PANTHER" id="PTHR31297:SF34">
    <property type="entry name" value="GLUCAN 1,3-BETA-GLUCOSIDASE 2"/>
    <property type="match status" value="1"/>
</dbReference>
<dbReference type="AlphaFoldDB" id="A0A1M2V453"/>
<evidence type="ECO:0000256" key="17">
    <source>
        <dbReference type="SAM" id="Phobius"/>
    </source>
</evidence>
<dbReference type="Proteomes" id="UP000184267">
    <property type="component" value="Unassembled WGS sequence"/>
</dbReference>
<feature type="transmembrane region" description="Helical" evidence="17">
    <location>
        <begin position="118"/>
        <end position="140"/>
    </location>
</feature>
<gene>
    <name evidence="19" type="ORF">TRAPUB_7163</name>
</gene>
<keyword evidence="6" id="KW-0735">Signal-anchor</keyword>
<evidence type="ECO:0000256" key="12">
    <source>
        <dbReference type="ARBA" id="ARBA00036824"/>
    </source>
</evidence>
<dbReference type="InterPro" id="IPR017853">
    <property type="entry name" value="GH"/>
</dbReference>
<comment type="caution">
    <text evidence="19">The sequence shown here is derived from an EMBL/GenBank/DDBJ whole genome shotgun (WGS) entry which is preliminary data.</text>
</comment>
<comment type="function">
    <text evidence="13">Glucosidase involved in the degradation of cellulosic biomass. Active on lichenan.</text>
</comment>
<evidence type="ECO:0000256" key="10">
    <source>
        <dbReference type="ARBA" id="ARBA00023295"/>
    </source>
</evidence>
<evidence type="ECO:0000256" key="9">
    <source>
        <dbReference type="ARBA" id="ARBA00023180"/>
    </source>
</evidence>
<evidence type="ECO:0000256" key="11">
    <source>
        <dbReference type="ARBA" id="ARBA00023316"/>
    </source>
</evidence>
<evidence type="ECO:0000256" key="16">
    <source>
        <dbReference type="SAM" id="MobiDB-lite"/>
    </source>
</evidence>
<dbReference type="GO" id="GO:0009986">
    <property type="term" value="C:cell surface"/>
    <property type="evidence" value="ECO:0007669"/>
    <property type="project" value="TreeGrafter"/>
</dbReference>
<evidence type="ECO:0000256" key="4">
    <source>
        <dbReference type="ARBA" id="ARBA00022692"/>
    </source>
</evidence>
<dbReference type="PANTHER" id="PTHR31297">
    <property type="entry name" value="GLUCAN ENDO-1,6-BETA-GLUCOSIDASE B"/>
    <property type="match status" value="1"/>
</dbReference>
<keyword evidence="20" id="KW-1185">Reference proteome</keyword>
<keyword evidence="9" id="KW-0325">Glycoprotein</keyword>
<evidence type="ECO:0000259" key="18">
    <source>
        <dbReference type="Pfam" id="PF00150"/>
    </source>
</evidence>
<dbReference type="OMA" id="WWASSTN"/>
<comment type="catalytic activity">
    <reaction evidence="12">
        <text>Successive hydrolysis of beta-D-glucose units from the non-reducing ends of (1-&gt;3)-beta-D-glucans, releasing alpha-glucose.</text>
        <dbReference type="EC" id="3.2.1.58"/>
    </reaction>
</comment>
<keyword evidence="7 17" id="KW-1133">Transmembrane helix</keyword>
<evidence type="ECO:0000256" key="13">
    <source>
        <dbReference type="ARBA" id="ARBA00037126"/>
    </source>
</evidence>
<evidence type="ECO:0000256" key="7">
    <source>
        <dbReference type="ARBA" id="ARBA00022989"/>
    </source>
</evidence>
<comment type="similarity">
    <text evidence="2">Belongs to the glycosyl hydrolase 5 (cellulase A) family.</text>
</comment>
<evidence type="ECO:0000256" key="3">
    <source>
        <dbReference type="ARBA" id="ARBA00022475"/>
    </source>
</evidence>
<keyword evidence="3" id="KW-1003">Cell membrane</keyword>
<dbReference type="InterPro" id="IPR001547">
    <property type="entry name" value="Glyco_hydro_5"/>
</dbReference>
<keyword evidence="5" id="KW-0378">Hydrolase</keyword>
<evidence type="ECO:0000256" key="8">
    <source>
        <dbReference type="ARBA" id="ARBA00023136"/>
    </source>
</evidence>
<evidence type="ECO:0000256" key="14">
    <source>
        <dbReference type="ARBA" id="ARBA00038929"/>
    </source>
</evidence>
<keyword evidence="11" id="KW-0961">Cell wall biogenesis/degradation</keyword>
<evidence type="ECO:0000256" key="2">
    <source>
        <dbReference type="ARBA" id="ARBA00005641"/>
    </source>
</evidence>
<dbReference type="Pfam" id="PF00150">
    <property type="entry name" value="Cellulase"/>
    <property type="match status" value="1"/>
</dbReference>
<dbReference type="EC" id="3.2.1.58" evidence="14"/>
<dbReference type="GO" id="GO:0004338">
    <property type="term" value="F:glucan exo-1,3-beta-glucosidase activity"/>
    <property type="evidence" value="ECO:0007669"/>
    <property type="project" value="UniProtKB-EC"/>
</dbReference>
<evidence type="ECO:0000256" key="6">
    <source>
        <dbReference type="ARBA" id="ARBA00022968"/>
    </source>
</evidence>
<dbReference type="GO" id="GO:0009251">
    <property type="term" value="P:glucan catabolic process"/>
    <property type="evidence" value="ECO:0007669"/>
    <property type="project" value="TreeGrafter"/>
</dbReference>
<evidence type="ECO:0000256" key="15">
    <source>
        <dbReference type="ARBA" id="ARBA00041260"/>
    </source>
</evidence>
<accession>A0A1M2V453</accession>
<proteinExistence type="inferred from homology"/>
<feature type="region of interest" description="Disordered" evidence="16">
    <location>
        <begin position="146"/>
        <end position="183"/>
    </location>
</feature>
<evidence type="ECO:0000313" key="20">
    <source>
        <dbReference type="Proteomes" id="UP000184267"/>
    </source>
</evidence>
<dbReference type="InterPro" id="IPR050386">
    <property type="entry name" value="Glycosyl_hydrolase_5"/>
</dbReference>
<evidence type="ECO:0000256" key="5">
    <source>
        <dbReference type="ARBA" id="ARBA00022801"/>
    </source>
</evidence>
<dbReference type="GO" id="GO:0005576">
    <property type="term" value="C:extracellular region"/>
    <property type="evidence" value="ECO:0007669"/>
    <property type="project" value="TreeGrafter"/>
</dbReference>
<feature type="compositionally biased region" description="Gly residues" evidence="16">
    <location>
        <begin position="155"/>
        <end position="167"/>
    </location>
</feature>
<protein>
    <recommendedName>
        <fullName evidence="14">glucan 1,3-beta-glucosidase</fullName>
        <ecNumber evidence="14">3.2.1.58</ecNumber>
    </recommendedName>
    <alternativeName>
        <fullName evidence="15">Exo-1,3-beta-glucanase D</fullName>
    </alternativeName>
</protein>
<keyword evidence="4 17" id="KW-0812">Transmembrane</keyword>
<keyword evidence="8 17" id="KW-0472">Membrane</keyword>